<accession>A0A4C1WBI0</accession>
<organism evidence="2 3">
    <name type="scientific">Eumeta variegata</name>
    <name type="common">Bagworm moth</name>
    <name type="synonym">Eumeta japonica</name>
    <dbReference type="NCBI Taxonomy" id="151549"/>
    <lineage>
        <taxon>Eukaryota</taxon>
        <taxon>Metazoa</taxon>
        <taxon>Ecdysozoa</taxon>
        <taxon>Arthropoda</taxon>
        <taxon>Hexapoda</taxon>
        <taxon>Insecta</taxon>
        <taxon>Pterygota</taxon>
        <taxon>Neoptera</taxon>
        <taxon>Endopterygota</taxon>
        <taxon>Lepidoptera</taxon>
        <taxon>Glossata</taxon>
        <taxon>Ditrysia</taxon>
        <taxon>Tineoidea</taxon>
        <taxon>Psychidae</taxon>
        <taxon>Oiketicinae</taxon>
        <taxon>Eumeta</taxon>
    </lineage>
</organism>
<dbReference type="Proteomes" id="UP000299102">
    <property type="component" value="Unassembled WGS sequence"/>
</dbReference>
<sequence length="70" mass="7844">MKYVCKVSSDAHKQVMLYAKPGRMEYQCESVFWITATAWAAVAMVVHAYAALAITQRYCTMVTLPPPTVD</sequence>
<keyword evidence="1" id="KW-1133">Transmembrane helix</keyword>
<dbReference type="AlphaFoldDB" id="A0A4C1WBI0"/>
<name>A0A4C1WBI0_EUMVA</name>
<evidence type="ECO:0000313" key="3">
    <source>
        <dbReference type="Proteomes" id="UP000299102"/>
    </source>
</evidence>
<gene>
    <name evidence="2" type="ORF">EVAR_88197_1</name>
</gene>
<dbReference type="EMBL" id="BGZK01000529">
    <property type="protein sequence ID" value="GBP48736.1"/>
    <property type="molecule type" value="Genomic_DNA"/>
</dbReference>
<keyword evidence="1" id="KW-0812">Transmembrane</keyword>
<reference evidence="2 3" key="1">
    <citation type="journal article" date="2019" name="Commun. Biol.">
        <title>The bagworm genome reveals a unique fibroin gene that provides high tensile strength.</title>
        <authorList>
            <person name="Kono N."/>
            <person name="Nakamura H."/>
            <person name="Ohtoshi R."/>
            <person name="Tomita M."/>
            <person name="Numata K."/>
            <person name="Arakawa K."/>
        </authorList>
    </citation>
    <scope>NUCLEOTIDE SEQUENCE [LARGE SCALE GENOMIC DNA]</scope>
</reference>
<feature type="transmembrane region" description="Helical" evidence="1">
    <location>
        <begin position="31"/>
        <end position="52"/>
    </location>
</feature>
<dbReference type="OrthoDB" id="10261878at2759"/>
<proteinExistence type="predicted"/>
<protein>
    <submittedName>
        <fullName evidence="2">Uncharacterized protein</fullName>
    </submittedName>
</protein>
<keyword evidence="3" id="KW-1185">Reference proteome</keyword>
<evidence type="ECO:0000313" key="2">
    <source>
        <dbReference type="EMBL" id="GBP48736.1"/>
    </source>
</evidence>
<comment type="caution">
    <text evidence="2">The sequence shown here is derived from an EMBL/GenBank/DDBJ whole genome shotgun (WGS) entry which is preliminary data.</text>
</comment>
<keyword evidence="1" id="KW-0472">Membrane</keyword>
<evidence type="ECO:0000256" key="1">
    <source>
        <dbReference type="SAM" id="Phobius"/>
    </source>
</evidence>